<evidence type="ECO:0000259" key="7">
    <source>
        <dbReference type="PROSITE" id="PS50950"/>
    </source>
</evidence>
<dbReference type="InterPro" id="IPR048366">
    <property type="entry name" value="TNP-like_GBD"/>
</dbReference>
<evidence type="ECO:0000256" key="6">
    <source>
        <dbReference type="SAM" id="MobiDB-lite"/>
    </source>
</evidence>
<dbReference type="KEGG" id="foc:113208734"/>
<evidence type="ECO:0000256" key="4">
    <source>
        <dbReference type="ARBA" id="ARBA00023125"/>
    </source>
</evidence>
<feature type="compositionally biased region" description="Polar residues" evidence="6">
    <location>
        <begin position="124"/>
        <end position="134"/>
    </location>
</feature>
<keyword evidence="4 5" id="KW-0238">DNA-binding</keyword>
<dbReference type="InterPro" id="IPR048365">
    <property type="entry name" value="TNP-like_RNaseH_N"/>
</dbReference>
<dbReference type="InterPro" id="IPR048367">
    <property type="entry name" value="TNP-like_RNaseH_C"/>
</dbReference>
<keyword evidence="8" id="KW-1185">Reference proteome</keyword>
<sequence length="923" mass="105494">MCPNHFDDSQFWNKFKTKLRLNAVPTIFAYPELSPEVMQKYDNPDVFFFSGFNDESDCDDSPDTSSPLTPIQCGDDIMDCTEESSDQVHSVFNSSGKRSREIYIDDDDSSFESELKNPHLDLPQATSPRRSLISTGARDRDGKQHRIGLQNLAEMSGVQYDSNDENLDKVLKTAQQYRTMALDVRRKLSIAQRRNKNLTKVLNNKTLTVLNELVVSPVARVILEGEMKNFKVKPRGRRWTLQDKLFWLGVMKRGVRAFRFLAKYMTIPSEASLKNLLNKVNLAPGISQPFLSLLKKKVELMKSRDRQCVLLFDEVFLRGRVFYNLRKDLVIGFENYGQRGRTNYIADHALVFMVQGLHVKWTQPVAYYFVSKTCPSTMLKILIEDVVKALTSIGLTVKATVSDQGPTNRSAIAELRQKNGDGLLYSIDGQRLVHIWDMPHILKNIRNNLITSDLEFNGNKVAKWRHLIEFFKYDESLSKLSSLSMRHINPQGRDKMRVSYAAQVFSASVSKFIKAIVSISDGKKLSHCLPFADLCEDIDSFFDLCNGPRAKENNDQKLFRVNVTDHSPHIKEDMWNTIISKLQTWTFIRKKDGVRHIPPCVRGWIENVKSFRVLWCSVKEEVRVLKLRHLNQDALENFFCLIRQCGGSSSDLTLAQFTASMKTCLISRFSRLVSADSKNCLDDESFMMSDLSQYLLSEEDPSTAPPVQQSLHRGDTPDNFGRRPRVQPTNLLVRQAPTEQWIEILPSLLKKIDCSHCSNLLTSSQPPLFYNSVSSQTSFPSPNLISIYLSCQNVFERQWKRVLFKENVSSDVATLFQNAVQWEGLLCPAHHNAKDTVNILFSRISENLIQQKCRDCNAELRAKVSRRTRQALVTKNSTGLRTDEEEVELDPEDQILLGIMTGLLHSIYERVSSCWVLVLFNTG</sequence>
<dbReference type="Pfam" id="PF21787">
    <property type="entry name" value="TNP-like_RNaseH_N"/>
    <property type="match status" value="1"/>
</dbReference>
<feature type="region of interest" description="Disordered" evidence="6">
    <location>
        <begin position="115"/>
        <end position="143"/>
    </location>
</feature>
<dbReference type="AlphaFoldDB" id="A0A9C6U2G2"/>
<evidence type="ECO:0000313" key="8">
    <source>
        <dbReference type="Proteomes" id="UP000504606"/>
    </source>
</evidence>
<dbReference type="RefSeq" id="XP_052124930.1">
    <property type="nucleotide sequence ID" value="XM_052268970.1"/>
</dbReference>
<keyword evidence="1" id="KW-0479">Metal-binding</keyword>
<feature type="region of interest" description="Disordered" evidence="6">
    <location>
        <begin position="699"/>
        <end position="727"/>
    </location>
</feature>
<dbReference type="InterPro" id="IPR006612">
    <property type="entry name" value="THAP_Znf"/>
</dbReference>
<evidence type="ECO:0000256" key="1">
    <source>
        <dbReference type="ARBA" id="ARBA00022723"/>
    </source>
</evidence>
<name>A0A9C6U2G2_FRAOC</name>
<reference evidence="9" key="1">
    <citation type="submission" date="2025-08" db="UniProtKB">
        <authorList>
            <consortium name="RefSeq"/>
        </authorList>
    </citation>
    <scope>IDENTIFICATION</scope>
    <source>
        <tissue evidence="9">Whole organism</tissue>
    </source>
</reference>
<dbReference type="GO" id="GO:0003677">
    <property type="term" value="F:DNA binding"/>
    <property type="evidence" value="ECO:0007669"/>
    <property type="project" value="UniProtKB-UniRule"/>
</dbReference>
<dbReference type="PROSITE" id="PS50950">
    <property type="entry name" value="ZF_THAP"/>
    <property type="match status" value="1"/>
</dbReference>
<organism evidence="8 9">
    <name type="scientific">Frankliniella occidentalis</name>
    <name type="common">Western flower thrips</name>
    <name type="synonym">Euthrips occidentalis</name>
    <dbReference type="NCBI Taxonomy" id="133901"/>
    <lineage>
        <taxon>Eukaryota</taxon>
        <taxon>Metazoa</taxon>
        <taxon>Ecdysozoa</taxon>
        <taxon>Arthropoda</taxon>
        <taxon>Hexapoda</taxon>
        <taxon>Insecta</taxon>
        <taxon>Pterygota</taxon>
        <taxon>Neoptera</taxon>
        <taxon>Paraneoptera</taxon>
        <taxon>Thysanoptera</taxon>
        <taxon>Terebrantia</taxon>
        <taxon>Thripoidea</taxon>
        <taxon>Thripidae</taxon>
        <taxon>Frankliniella</taxon>
    </lineage>
</organism>
<protein>
    <submittedName>
        <fullName evidence="9">Uncharacterized protein LOC113208734 isoform X1</fullName>
    </submittedName>
</protein>
<evidence type="ECO:0000313" key="9">
    <source>
        <dbReference type="RefSeq" id="XP_052124930.1"/>
    </source>
</evidence>
<evidence type="ECO:0000256" key="2">
    <source>
        <dbReference type="ARBA" id="ARBA00022771"/>
    </source>
</evidence>
<accession>A0A9C6U2G2</accession>
<dbReference type="Pfam" id="PF21788">
    <property type="entry name" value="TNP-like_GBD"/>
    <property type="match status" value="1"/>
</dbReference>
<gene>
    <name evidence="9" type="primary">LOC113208734</name>
</gene>
<feature type="domain" description="THAP-type" evidence="7">
    <location>
        <begin position="1"/>
        <end position="28"/>
    </location>
</feature>
<dbReference type="GeneID" id="113208734"/>
<proteinExistence type="predicted"/>
<dbReference type="GO" id="GO:0008270">
    <property type="term" value="F:zinc ion binding"/>
    <property type="evidence" value="ECO:0007669"/>
    <property type="project" value="UniProtKB-KW"/>
</dbReference>
<keyword evidence="3" id="KW-0862">Zinc</keyword>
<dbReference type="OrthoDB" id="7474070at2759"/>
<evidence type="ECO:0000256" key="3">
    <source>
        <dbReference type="ARBA" id="ARBA00022833"/>
    </source>
</evidence>
<keyword evidence="2 5" id="KW-0863">Zinc-finger</keyword>
<dbReference type="Proteomes" id="UP000504606">
    <property type="component" value="Unplaced"/>
</dbReference>
<evidence type="ECO:0000256" key="5">
    <source>
        <dbReference type="PROSITE-ProRule" id="PRU00309"/>
    </source>
</evidence>
<dbReference type="Pfam" id="PF21789">
    <property type="entry name" value="TNP-like_RNaseH_C"/>
    <property type="match status" value="1"/>
</dbReference>